<evidence type="ECO:0000256" key="3">
    <source>
        <dbReference type="ARBA" id="ARBA00022692"/>
    </source>
</evidence>
<organism evidence="7 8">
    <name type="scientific">Hansschlegelia zhihuaiae</name>
    <dbReference type="NCBI Taxonomy" id="405005"/>
    <lineage>
        <taxon>Bacteria</taxon>
        <taxon>Pseudomonadati</taxon>
        <taxon>Pseudomonadota</taxon>
        <taxon>Alphaproteobacteria</taxon>
        <taxon>Hyphomicrobiales</taxon>
        <taxon>Methylopilaceae</taxon>
        <taxon>Hansschlegelia</taxon>
    </lineage>
</organism>
<dbReference type="InterPro" id="IPR036259">
    <property type="entry name" value="MFS_trans_sf"/>
</dbReference>
<name>A0A4Q0MHZ0_9HYPH</name>
<dbReference type="Proteomes" id="UP000289708">
    <property type="component" value="Unassembled WGS sequence"/>
</dbReference>
<gene>
    <name evidence="7" type="ORF">EK403_11700</name>
</gene>
<dbReference type="SUPFAM" id="SSF103473">
    <property type="entry name" value="MFS general substrate transporter"/>
    <property type="match status" value="1"/>
</dbReference>
<feature type="transmembrane region" description="Helical" evidence="6">
    <location>
        <begin position="78"/>
        <end position="96"/>
    </location>
</feature>
<evidence type="ECO:0000313" key="8">
    <source>
        <dbReference type="Proteomes" id="UP000289708"/>
    </source>
</evidence>
<protein>
    <submittedName>
        <fullName evidence="7">MFS transporter</fullName>
    </submittedName>
</protein>
<dbReference type="PANTHER" id="PTHR12778">
    <property type="entry name" value="SOLUTE CARRIER FAMILY 33 ACETYL-COA TRANSPORTER -RELATED"/>
    <property type="match status" value="1"/>
</dbReference>
<reference evidence="7 8" key="1">
    <citation type="submission" date="2018-12" db="EMBL/GenBank/DDBJ databases">
        <title>bacterium Hansschlegelia zhihuaiae S113.</title>
        <authorList>
            <person name="He J."/>
        </authorList>
    </citation>
    <scope>NUCLEOTIDE SEQUENCE [LARGE SCALE GENOMIC DNA]</scope>
    <source>
        <strain evidence="7 8">S 113</strain>
    </source>
</reference>
<sequence length="154" mass="15502">MPSPVAVIAGVGGLYVAQSVIGGVTFQGLPAVLRQHGASLNDIAFILLTVLPWSFKFLWAPAVERFRLPASGGNRSRLVVAVIGSVAVAALVAAALTGPTMLGAVTTALVIGAFASATVDIACDGYAVESLAERHRGWGNSAQVGGAYLGSAIG</sequence>
<dbReference type="InterPro" id="IPR004752">
    <property type="entry name" value="AmpG_permease/AT-1"/>
</dbReference>
<accession>A0A4Q0MHZ0</accession>
<dbReference type="GO" id="GO:0008521">
    <property type="term" value="F:acetyl-CoA transmembrane transporter activity"/>
    <property type="evidence" value="ECO:0007669"/>
    <property type="project" value="InterPro"/>
</dbReference>
<evidence type="ECO:0000256" key="2">
    <source>
        <dbReference type="ARBA" id="ARBA00022448"/>
    </source>
</evidence>
<evidence type="ECO:0000256" key="6">
    <source>
        <dbReference type="SAM" id="Phobius"/>
    </source>
</evidence>
<evidence type="ECO:0000256" key="1">
    <source>
        <dbReference type="ARBA" id="ARBA00004141"/>
    </source>
</evidence>
<keyword evidence="8" id="KW-1185">Reference proteome</keyword>
<dbReference type="InterPro" id="IPR024371">
    <property type="entry name" value="AcetylCoA_trans_1-like"/>
</dbReference>
<comment type="caution">
    <text evidence="7">The sequence shown here is derived from an EMBL/GenBank/DDBJ whole genome shotgun (WGS) entry which is preliminary data.</text>
</comment>
<keyword evidence="3 6" id="KW-0812">Transmembrane</keyword>
<evidence type="ECO:0000256" key="5">
    <source>
        <dbReference type="ARBA" id="ARBA00023136"/>
    </source>
</evidence>
<evidence type="ECO:0000256" key="4">
    <source>
        <dbReference type="ARBA" id="ARBA00022989"/>
    </source>
</evidence>
<keyword evidence="2" id="KW-0813">Transport</keyword>
<dbReference type="AlphaFoldDB" id="A0A4Q0MHZ0"/>
<keyword evidence="4 6" id="KW-1133">Transmembrane helix</keyword>
<feature type="transmembrane region" description="Helical" evidence="6">
    <location>
        <begin position="43"/>
        <end position="66"/>
    </location>
</feature>
<dbReference type="Pfam" id="PF13000">
    <property type="entry name" value="Acatn"/>
    <property type="match status" value="1"/>
</dbReference>
<keyword evidence="5 6" id="KW-0472">Membrane</keyword>
<dbReference type="GO" id="GO:0035348">
    <property type="term" value="P:acetyl-CoA transmembrane transport"/>
    <property type="evidence" value="ECO:0007669"/>
    <property type="project" value="InterPro"/>
</dbReference>
<evidence type="ECO:0000313" key="7">
    <source>
        <dbReference type="EMBL" id="RXF73217.1"/>
    </source>
</evidence>
<proteinExistence type="predicted"/>
<comment type="subcellular location">
    <subcellularLocation>
        <location evidence="1">Membrane</location>
        <topology evidence="1">Multi-pass membrane protein</topology>
    </subcellularLocation>
</comment>
<feature type="non-terminal residue" evidence="7">
    <location>
        <position position="154"/>
    </location>
</feature>
<dbReference type="GO" id="GO:0016020">
    <property type="term" value="C:membrane"/>
    <property type="evidence" value="ECO:0007669"/>
    <property type="project" value="UniProtKB-SubCell"/>
</dbReference>
<dbReference type="Gene3D" id="1.20.1250.20">
    <property type="entry name" value="MFS general substrate transporter like domains"/>
    <property type="match status" value="1"/>
</dbReference>
<dbReference type="EMBL" id="RYFI01000010">
    <property type="protein sequence ID" value="RXF73217.1"/>
    <property type="molecule type" value="Genomic_DNA"/>
</dbReference>
<dbReference type="PANTHER" id="PTHR12778:SF10">
    <property type="entry name" value="MAJOR FACILITATOR SUPERFAMILY DOMAIN-CONTAINING PROTEIN 3"/>
    <property type="match status" value="1"/>
</dbReference>